<dbReference type="SMART" id="SM00220">
    <property type="entry name" value="S_TKc"/>
    <property type="match status" value="1"/>
</dbReference>
<dbReference type="AlphaFoldDB" id="A0A8B7N6I9"/>
<accession>A0A8B7N6I9</accession>
<dbReference type="Pfam" id="PF00069">
    <property type="entry name" value="Pkinase"/>
    <property type="match status" value="1"/>
</dbReference>
<organism evidence="2 3">
    <name type="scientific">Hyalella azteca</name>
    <name type="common">Amphipod</name>
    <dbReference type="NCBI Taxonomy" id="294128"/>
    <lineage>
        <taxon>Eukaryota</taxon>
        <taxon>Metazoa</taxon>
        <taxon>Ecdysozoa</taxon>
        <taxon>Arthropoda</taxon>
        <taxon>Crustacea</taxon>
        <taxon>Multicrustacea</taxon>
        <taxon>Malacostraca</taxon>
        <taxon>Eumalacostraca</taxon>
        <taxon>Peracarida</taxon>
        <taxon>Amphipoda</taxon>
        <taxon>Senticaudata</taxon>
        <taxon>Talitrida</taxon>
        <taxon>Talitroidea</taxon>
        <taxon>Hyalellidae</taxon>
        <taxon>Hyalella</taxon>
    </lineage>
</organism>
<name>A0A8B7N6I9_HYAAZ</name>
<dbReference type="Gene3D" id="1.10.510.10">
    <property type="entry name" value="Transferase(Phosphotransferase) domain 1"/>
    <property type="match status" value="1"/>
</dbReference>
<dbReference type="InterPro" id="IPR000719">
    <property type="entry name" value="Prot_kinase_dom"/>
</dbReference>
<protein>
    <submittedName>
        <fullName evidence="3">Serine/threonine-protein kinase Kist-like</fullName>
    </submittedName>
</protein>
<proteinExistence type="predicted"/>
<dbReference type="InterPro" id="IPR011009">
    <property type="entry name" value="Kinase-like_dom_sf"/>
</dbReference>
<keyword evidence="2" id="KW-1185">Reference proteome</keyword>
<dbReference type="PANTHER" id="PTHR48011:SF4">
    <property type="entry name" value="MITOGEN-ACTIVATED PROTEIN KINASE KINASE KINASE 19"/>
    <property type="match status" value="1"/>
</dbReference>
<dbReference type="RefSeq" id="XP_018009235.1">
    <property type="nucleotide sequence ID" value="XM_018153746.2"/>
</dbReference>
<evidence type="ECO:0000259" key="1">
    <source>
        <dbReference type="PROSITE" id="PS50011"/>
    </source>
</evidence>
<dbReference type="InterPro" id="IPR052751">
    <property type="entry name" value="Plant_MAPKKK"/>
</dbReference>
<dbReference type="PROSITE" id="PS50011">
    <property type="entry name" value="PROTEIN_KINASE_DOM"/>
    <property type="match status" value="1"/>
</dbReference>
<dbReference type="PANTHER" id="PTHR48011">
    <property type="entry name" value="CCR4-NOT TRANSCRIPTIONAL COMPLEX SUBUNIT CAF120-RELATED"/>
    <property type="match status" value="1"/>
</dbReference>
<dbReference type="Proteomes" id="UP000694843">
    <property type="component" value="Unplaced"/>
</dbReference>
<evidence type="ECO:0000313" key="3">
    <source>
        <dbReference type="RefSeq" id="XP_018009235.1"/>
    </source>
</evidence>
<dbReference type="OrthoDB" id="10266058at2759"/>
<dbReference type="GeneID" id="108666818"/>
<dbReference type="GO" id="GO:0004672">
    <property type="term" value="F:protein kinase activity"/>
    <property type="evidence" value="ECO:0007669"/>
    <property type="project" value="InterPro"/>
</dbReference>
<feature type="domain" description="Protein kinase" evidence="1">
    <location>
        <begin position="1"/>
        <end position="242"/>
    </location>
</feature>
<sequence length="266" mass="29326">MVLNALAGDKHIVHQMGDAPHAKATVGDVLVLEILTGTADSVLPDFITDSDFPSPWLLATFATHVARGLKSLHGAGLVHGDMKLQNVMWCAERLVFVLIDFGLSSRVDERYNFMVHSRGCSAAEVMSWNALVAAHPLPAQLKYEAVARPGQPADIWALGCTLAKAAFGRPLFPNGGPEEQSAVDRILDNRIREITSRYSREFCQDLLQFLKRCLRVVPEERATAEELCGSWQGAGTPSHQDMMTLPSPVLRVDNVCDRWEKEPVQL</sequence>
<dbReference type="GO" id="GO:0005524">
    <property type="term" value="F:ATP binding"/>
    <property type="evidence" value="ECO:0007669"/>
    <property type="project" value="InterPro"/>
</dbReference>
<dbReference type="SUPFAM" id="SSF56112">
    <property type="entry name" value="Protein kinase-like (PK-like)"/>
    <property type="match status" value="1"/>
</dbReference>
<reference evidence="3" key="1">
    <citation type="submission" date="2025-08" db="UniProtKB">
        <authorList>
            <consortium name="RefSeq"/>
        </authorList>
    </citation>
    <scope>IDENTIFICATION</scope>
    <source>
        <tissue evidence="3">Whole organism</tissue>
    </source>
</reference>
<dbReference type="KEGG" id="hazt:108666818"/>
<evidence type="ECO:0000313" key="2">
    <source>
        <dbReference type="Proteomes" id="UP000694843"/>
    </source>
</evidence>
<dbReference type="GO" id="GO:0007165">
    <property type="term" value="P:signal transduction"/>
    <property type="evidence" value="ECO:0007669"/>
    <property type="project" value="TreeGrafter"/>
</dbReference>
<gene>
    <name evidence="3" type="primary">LOC108666818</name>
</gene>